<evidence type="ECO:0000256" key="1">
    <source>
        <dbReference type="SAM" id="SignalP"/>
    </source>
</evidence>
<proteinExistence type="predicted"/>
<reference evidence="2 3" key="1">
    <citation type="submission" date="2019-05" db="EMBL/GenBank/DDBJ databases">
        <title>Another draft genome of Portunus trituberculatus and its Hox gene families provides insights of decapod evolution.</title>
        <authorList>
            <person name="Jeong J.-H."/>
            <person name="Song I."/>
            <person name="Kim S."/>
            <person name="Choi T."/>
            <person name="Kim D."/>
            <person name="Ryu S."/>
            <person name="Kim W."/>
        </authorList>
    </citation>
    <scope>NUCLEOTIDE SEQUENCE [LARGE SCALE GENOMIC DNA]</scope>
    <source>
        <tissue evidence="2">Muscle</tissue>
    </source>
</reference>
<dbReference type="EMBL" id="VSRR010019512">
    <property type="protein sequence ID" value="MPC62305.1"/>
    <property type="molecule type" value="Genomic_DNA"/>
</dbReference>
<evidence type="ECO:0000313" key="3">
    <source>
        <dbReference type="Proteomes" id="UP000324222"/>
    </source>
</evidence>
<comment type="caution">
    <text evidence="2">The sequence shown here is derived from an EMBL/GenBank/DDBJ whole genome shotgun (WGS) entry which is preliminary data.</text>
</comment>
<protein>
    <submittedName>
        <fullName evidence="2">Uncharacterized protein</fullName>
    </submittedName>
</protein>
<dbReference type="AlphaFoldDB" id="A0A5B7GY17"/>
<gene>
    <name evidence="2" type="ORF">E2C01_056389</name>
</gene>
<organism evidence="2 3">
    <name type="scientific">Portunus trituberculatus</name>
    <name type="common">Swimming crab</name>
    <name type="synonym">Neptunus trituberculatus</name>
    <dbReference type="NCBI Taxonomy" id="210409"/>
    <lineage>
        <taxon>Eukaryota</taxon>
        <taxon>Metazoa</taxon>
        <taxon>Ecdysozoa</taxon>
        <taxon>Arthropoda</taxon>
        <taxon>Crustacea</taxon>
        <taxon>Multicrustacea</taxon>
        <taxon>Malacostraca</taxon>
        <taxon>Eumalacostraca</taxon>
        <taxon>Eucarida</taxon>
        <taxon>Decapoda</taxon>
        <taxon>Pleocyemata</taxon>
        <taxon>Brachyura</taxon>
        <taxon>Eubrachyura</taxon>
        <taxon>Portunoidea</taxon>
        <taxon>Portunidae</taxon>
        <taxon>Portuninae</taxon>
        <taxon>Portunus</taxon>
    </lineage>
</organism>
<sequence>MSSHTASSPLLKVTCWGKVQVTLLCLSLAACGPEQTVPVSRGLYCRPQRSLPSLLVPPKGCKQVRNAAGLFLMSPMTSYRMYYVLCTVSSRCEACAGWDVMMVDSARIYQVKLERYHTRYARSKCQGSVGISGFRKQGWGW</sequence>
<keyword evidence="1" id="KW-0732">Signal</keyword>
<evidence type="ECO:0000313" key="2">
    <source>
        <dbReference type="EMBL" id="MPC62305.1"/>
    </source>
</evidence>
<feature type="signal peptide" evidence="1">
    <location>
        <begin position="1"/>
        <end position="31"/>
    </location>
</feature>
<keyword evidence="3" id="KW-1185">Reference proteome</keyword>
<accession>A0A5B7GY17</accession>
<feature type="chain" id="PRO_5023101997" evidence="1">
    <location>
        <begin position="32"/>
        <end position="141"/>
    </location>
</feature>
<dbReference type="Proteomes" id="UP000324222">
    <property type="component" value="Unassembled WGS sequence"/>
</dbReference>
<name>A0A5B7GY17_PORTR</name>